<dbReference type="EMBL" id="CP018308">
    <property type="protein sequence ID" value="ASI90965.1"/>
    <property type="molecule type" value="Genomic_DNA"/>
</dbReference>
<sequence>MSNVESAASFDSIDIDAWSDSLKQTQAIEQAEKEALSQPLEGETSLPGQTSDDSYETKTPEQIEGEKVSSAMLLNALFAGLEQMTAAIAGVPFQFEPSCKDAVVEAAYPVLAKQDKGALFGGYVEEATLIITLMTLLAVSVTQVKRLKSVEGKPNESTTATALSKSH</sequence>
<evidence type="ECO:0000313" key="3">
    <source>
        <dbReference type="Proteomes" id="UP000197092"/>
    </source>
</evidence>
<organism evidence="2 3">
    <name type="scientific">Vibrio mediterranei</name>
    <dbReference type="NCBI Taxonomy" id="689"/>
    <lineage>
        <taxon>Bacteria</taxon>
        <taxon>Pseudomonadati</taxon>
        <taxon>Pseudomonadota</taxon>
        <taxon>Gammaproteobacteria</taxon>
        <taxon>Vibrionales</taxon>
        <taxon>Vibrionaceae</taxon>
        <taxon>Vibrio</taxon>
    </lineage>
</organism>
<dbReference type="AlphaFoldDB" id="A0AAN1FI26"/>
<name>A0AAN1FI26_9VIBR</name>
<reference evidence="3" key="1">
    <citation type="submission" date="2016-12" db="EMBL/GenBank/DDBJ databases">
        <title>Comparative genomic analysis reveals the diversity, evolution, and environmental adaptation strategies of the genus Vibrio.</title>
        <authorList>
            <person name="Lin H."/>
            <person name="Wang X."/>
            <person name="Zhang X.-H."/>
        </authorList>
    </citation>
    <scope>NUCLEOTIDE SEQUENCE [LARGE SCALE GENOMIC DNA]</scope>
    <source>
        <strain evidence="3">QT6D1</strain>
    </source>
</reference>
<feature type="region of interest" description="Disordered" evidence="1">
    <location>
        <begin position="26"/>
        <end position="63"/>
    </location>
</feature>
<dbReference type="KEGG" id="vsh:BSZ05_14835"/>
<gene>
    <name evidence="2" type="ORF">BSZ05_14835</name>
</gene>
<evidence type="ECO:0000313" key="2">
    <source>
        <dbReference type="EMBL" id="ASI90965.1"/>
    </source>
</evidence>
<accession>A0AAN1FI26</accession>
<proteinExistence type="predicted"/>
<dbReference type="Proteomes" id="UP000197092">
    <property type="component" value="Chromosome 1"/>
</dbReference>
<dbReference type="RefSeq" id="WP_088877345.1">
    <property type="nucleotide sequence ID" value="NZ_CP018308.1"/>
</dbReference>
<protein>
    <submittedName>
        <fullName evidence="2">Uncharacterized protein</fullName>
    </submittedName>
</protein>
<evidence type="ECO:0000256" key="1">
    <source>
        <dbReference type="SAM" id="MobiDB-lite"/>
    </source>
</evidence>